<organism evidence="1 2">
    <name type="scientific">Panagrolaimus sp. ES5</name>
    <dbReference type="NCBI Taxonomy" id="591445"/>
    <lineage>
        <taxon>Eukaryota</taxon>
        <taxon>Metazoa</taxon>
        <taxon>Ecdysozoa</taxon>
        <taxon>Nematoda</taxon>
        <taxon>Chromadorea</taxon>
        <taxon>Rhabditida</taxon>
        <taxon>Tylenchina</taxon>
        <taxon>Panagrolaimomorpha</taxon>
        <taxon>Panagrolaimoidea</taxon>
        <taxon>Panagrolaimidae</taxon>
        <taxon>Panagrolaimus</taxon>
    </lineage>
</organism>
<name>A0AC34GAF2_9BILA</name>
<dbReference type="WBParaSite" id="ES5_v2.g26702.t1">
    <property type="protein sequence ID" value="ES5_v2.g26702.t1"/>
    <property type="gene ID" value="ES5_v2.g26702"/>
</dbReference>
<dbReference type="Proteomes" id="UP000887579">
    <property type="component" value="Unplaced"/>
</dbReference>
<evidence type="ECO:0000313" key="2">
    <source>
        <dbReference type="WBParaSite" id="ES5_v2.g26702.t1"/>
    </source>
</evidence>
<accession>A0AC34GAF2</accession>
<proteinExistence type="predicted"/>
<evidence type="ECO:0000313" key="1">
    <source>
        <dbReference type="Proteomes" id="UP000887579"/>
    </source>
</evidence>
<sequence>MEKFEGPSDYATPGSIVKRKDGRSRFVVDYSTGLNAQLEEPAYQLPVPEDIYNQLSGYEESQMLTVVSTPFGKYKYKVASMGLKTLPADFQRIMDDMFIDMPFAHAYFDDILIASVTSAEHLMHVRAVLRRIQQWCIRLSFKKCKFFQTSIRFLGRLIDANGIHHDPSKIDAIQTMATPTDVSPLRSFLGMVNFYQNFVSMMRDLRQPLDELLKKDVTWCWIDTHDKTVHDIKATISSKCMLTHFDPRLPITVAADASQHGIGE</sequence>
<reference evidence="2" key="1">
    <citation type="submission" date="2022-11" db="UniProtKB">
        <authorList>
            <consortium name="WormBaseParasite"/>
        </authorList>
    </citation>
    <scope>IDENTIFICATION</scope>
</reference>
<protein>
    <submittedName>
        <fullName evidence="2">Reverse transcriptase domain-containing protein</fullName>
    </submittedName>
</protein>